<evidence type="ECO:0000256" key="1">
    <source>
        <dbReference type="SAM" id="SignalP"/>
    </source>
</evidence>
<reference evidence="2 3" key="1">
    <citation type="submission" date="2024-05" db="EMBL/GenBank/DDBJ databases">
        <authorList>
            <person name="Duchaud E."/>
        </authorList>
    </citation>
    <scope>NUCLEOTIDE SEQUENCE [LARGE SCALE GENOMIC DNA]</scope>
    <source>
        <strain evidence="2">Ena-SAMPLE-TAB-13-05-2024-13:56:06:370-140308</strain>
    </source>
</reference>
<dbReference type="Gene3D" id="2.40.128.140">
    <property type="entry name" value="Outer membrane protein"/>
    <property type="match status" value="1"/>
</dbReference>
<proteinExistence type="predicted"/>
<evidence type="ECO:0000313" key="2">
    <source>
        <dbReference type="EMBL" id="CAL2104316.1"/>
    </source>
</evidence>
<sequence length="317" mass="36268">MIKKLIVFIILLSAHTIFAQKQFSKEFSFLNDNDLYVSVKRDRYYTNGMFLSYRYLSGTSSDKVKKKIYEFQIGQEMYTPFKATVDLKGDHDRPFAAHLFGSFGIHRFYQNNSALKTSLQLGIIGPEALGRDLQDFIHDIYGYKKAIGWNYQIASAISINLNASYLKQISSNQAKTLDLTWSNRLRVGTVYTDASTGLYGRIGLKPLQDLVNTIAFNSNLNNSNSKTTNVSEIFFFINPMIHYTLYDATIQGSFLNNNSPITFDINPFKFTTQIGLQFTLNRFNLGYFINYHTKKLKSIQVPGSNVYGTVLINYQFN</sequence>
<dbReference type="Proteomes" id="UP001497527">
    <property type="component" value="Unassembled WGS sequence"/>
</dbReference>
<comment type="caution">
    <text evidence="2">The sequence shown here is derived from an EMBL/GenBank/DDBJ whole genome shotgun (WGS) entry which is preliminary data.</text>
</comment>
<dbReference type="GO" id="GO:0016787">
    <property type="term" value="F:hydrolase activity"/>
    <property type="evidence" value="ECO:0007669"/>
    <property type="project" value="UniProtKB-KW"/>
</dbReference>
<keyword evidence="3" id="KW-1185">Reference proteome</keyword>
<gene>
    <name evidence="2" type="ORF">T190423A01A_70009</name>
</gene>
<feature type="signal peptide" evidence="1">
    <location>
        <begin position="1"/>
        <end position="19"/>
    </location>
</feature>
<dbReference type="EC" id="3.1.1.-" evidence="2"/>
<dbReference type="InterPro" id="IPR037107">
    <property type="entry name" value="Put_OMP_sf"/>
</dbReference>
<keyword evidence="1" id="KW-0732">Signal</keyword>
<feature type="chain" id="PRO_5045824665" evidence="1">
    <location>
        <begin position="20"/>
        <end position="317"/>
    </location>
</feature>
<keyword evidence="2" id="KW-0378">Hydrolase</keyword>
<dbReference type="Pfam" id="PF09982">
    <property type="entry name" value="LpxR"/>
    <property type="match status" value="1"/>
</dbReference>
<dbReference type="RefSeq" id="WP_348718620.1">
    <property type="nucleotide sequence ID" value="NZ_CAXJIO010000016.1"/>
</dbReference>
<organism evidence="2 3">
    <name type="scientific">Tenacibaculum polynesiense</name>
    <dbReference type="NCBI Taxonomy" id="3137857"/>
    <lineage>
        <taxon>Bacteria</taxon>
        <taxon>Pseudomonadati</taxon>
        <taxon>Bacteroidota</taxon>
        <taxon>Flavobacteriia</taxon>
        <taxon>Flavobacteriales</taxon>
        <taxon>Flavobacteriaceae</taxon>
        <taxon>Tenacibaculum</taxon>
    </lineage>
</organism>
<accession>A0ABM9PFC3</accession>
<dbReference type="InterPro" id="IPR018707">
    <property type="entry name" value="LpxR"/>
</dbReference>
<protein>
    <submittedName>
        <fullName evidence="2">Lipid A 3-O-deacylase</fullName>
        <ecNumber evidence="2">3.1.1.-</ecNumber>
    </submittedName>
</protein>
<evidence type="ECO:0000313" key="3">
    <source>
        <dbReference type="Proteomes" id="UP001497527"/>
    </source>
</evidence>
<name>A0ABM9PFC3_9FLAO</name>
<dbReference type="EMBL" id="CAXJIO010000016">
    <property type="protein sequence ID" value="CAL2104316.1"/>
    <property type="molecule type" value="Genomic_DNA"/>
</dbReference>